<accession>A0A066U8A3</accession>
<reference evidence="1 2" key="1">
    <citation type="submission" date="2014-05" db="EMBL/GenBank/DDBJ databases">
        <title>Draft genome sequence of Amycolatopsis rifamycinica DSM 46095.</title>
        <authorList>
            <person name="Lal R."/>
            <person name="Saxena A."/>
            <person name="Kumari R."/>
            <person name="Mukherjee U."/>
            <person name="Singh P."/>
            <person name="Sangwan N."/>
            <person name="Mahato N.K."/>
        </authorList>
    </citation>
    <scope>NUCLEOTIDE SEQUENCE [LARGE SCALE GENOMIC DNA]</scope>
    <source>
        <strain evidence="1 2">DSM 46095</strain>
    </source>
</reference>
<organism evidence="1 2">
    <name type="scientific">Amycolatopsis rifamycinica</name>
    <dbReference type="NCBI Taxonomy" id="287986"/>
    <lineage>
        <taxon>Bacteria</taxon>
        <taxon>Bacillati</taxon>
        <taxon>Actinomycetota</taxon>
        <taxon>Actinomycetes</taxon>
        <taxon>Pseudonocardiales</taxon>
        <taxon>Pseudonocardiaceae</taxon>
        <taxon>Amycolatopsis</taxon>
    </lineage>
</organism>
<dbReference type="AlphaFoldDB" id="A0A066U8A3"/>
<gene>
    <name evidence="1" type="ORF">DV20_06270</name>
</gene>
<protein>
    <recommendedName>
        <fullName evidence="3">ESX-1 secretion-associated protein</fullName>
    </recommendedName>
</protein>
<dbReference type="RefSeq" id="WP_043777086.1">
    <property type="nucleotide sequence ID" value="NZ_JMQI01000011.1"/>
</dbReference>
<name>A0A066U8A3_9PSEU</name>
<dbReference type="OrthoDB" id="3625024at2"/>
<evidence type="ECO:0000313" key="2">
    <source>
        <dbReference type="Proteomes" id="UP000027345"/>
    </source>
</evidence>
<dbReference type="Proteomes" id="UP000027345">
    <property type="component" value="Unassembled WGS sequence"/>
</dbReference>
<dbReference type="STRING" id="287986.DV20_06270"/>
<comment type="caution">
    <text evidence="1">The sequence shown here is derived from an EMBL/GenBank/DDBJ whole genome shotgun (WGS) entry which is preliminary data.</text>
</comment>
<evidence type="ECO:0008006" key="3">
    <source>
        <dbReference type="Google" id="ProtNLM"/>
    </source>
</evidence>
<proteinExistence type="predicted"/>
<evidence type="ECO:0000313" key="1">
    <source>
        <dbReference type="EMBL" id="KDN23320.1"/>
    </source>
</evidence>
<keyword evidence="2" id="KW-1185">Reference proteome</keyword>
<sequence>MVSGAGFSVDPAELQKFSQFLSGTTQPAVQDAANRMQAANGFDNAAFGILLAQVLAVPSRITMAVITGEIGKLAGDIGKSAADVKKAAETYATHDADTAQGLSTFETELGK</sequence>
<dbReference type="EMBL" id="JMQI01000011">
    <property type="protein sequence ID" value="KDN23320.1"/>
    <property type="molecule type" value="Genomic_DNA"/>
</dbReference>